<keyword evidence="1" id="KW-0472">Membrane</keyword>
<evidence type="ECO:0000256" key="1">
    <source>
        <dbReference type="SAM" id="Phobius"/>
    </source>
</evidence>
<name>A0A9N6ZHU7_9CAUD</name>
<accession>A0A9N6ZHU7</accession>
<keyword evidence="1" id="KW-1133">Transmembrane helix</keyword>
<protein>
    <submittedName>
        <fullName evidence="2">Uncharacterized protein</fullName>
    </submittedName>
</protein>
<sequence>MTGVVLLAVGIGMAGVGFLLGVAFTVLHFATFEKRL</sequence>
<keyword evidence="1" id="KW-0812">Transmembrane</keyword>
<gene>
    <name evidence="2" type="ORF">VAC51_00040</name>
</gene>
<evidence type="ECO:0000313" key="2">
    <source>
        <dbReference type="EMBL" id="CAI3971382.1"/>
    </source>
</evidence>
<reference evidence="2" key="1">
    <citation type="submission" date="2022-10" db="EMBL/GenBank/DDBJ databases">
        <authorList>
            <person name="Meaden S."/>
        </authorList>
    </citation>
    <scope>NUCLEOTIDE SEQUENCE</scope>
</reference>
<feature type="transmembrane region" description="Helical" evidence="1">
    <location>
        <begin position="6"/>
        <end position="30"/>
    </location>
</feature>
<dbReference type="EMBL" id="OX359471">
    <property type="protein sequence ID" value="CAI3971382.1"/>
    <property type="molecule type" value="Genomic_DNA"/>
</dbReference>
<proteinExistence type="predicted"/>
<organism evidence="2">
    <name type="scientific">Variovorax phage VAC_51</name>
    <dbReference type="NCBI Taxonomy" id="2985242"/>
    <lineage>
        <taxon>Viruses</taxon>
        <taxon>Duplodnaviria</taxon>
        <taxon>Heunggongvirae</taxon>
        <taxon>Uroviricota</taxon>
        <taxon>Caudoviricetes</taxon>
        <taxon>Autographivirales</taxon>
        <taxon>Autoscriptoviridae</taxon>
        <taxon>Trelivelvirus</taxon>
        <taxon>Trelivelvirus VAC51</taxon>
    </lineage>
</organism>